<evidence type="ECO:0000256" key="1">
    <source>
        <dbReference type="ARBA" id="ARBA00022737"/>
    </source>
</evidence>
<name>A0AAV8WW70_9CUCU</name>
<accession>A0AAV8WW70</accession>
<evidence type="ECO:0000259" key="4">
    <source>
        <dbReference type="PROSITE" id="PS01180"/>
    </source>
</evidence>
<evidence type="ECO:0000313" key="5">
    <source>
        <dbReference type="EMBL" id="KAJ8930426.1"/>
    </source>
</evidence>
<dbReference type="Pfam" id="PF00431">
    <property type="entry name" value="CUB"/>
    <property type="match status" value="1"/>
</dbReference>
<dbReference type="Proteomes" id="UP001162156">
    <property type="component" value="Unassembled WGS sequence"/>
</dbReference>
<dbReference type="SUPFAM" id="SSF49854">
    <property type="entry name" value="Spermadhesin, CUB domain"/>
    <property type="match status" value="1"/>
</dbReference>
<keyword evidence="2" id="KW-1015">Disulfide bond</keyword>
<keyword evidence="1" id="KW-0677">Repeat</keyword>
<evidence type="ECO:0000256" key="2">
    <source>
        <dbReference type="ARBA" id="ARBA00023157"/>
    </source>
</evidence>
<keyword evidence="6" id="KW-1185">Reference proteome</keyword>
<dbReference type="InterPro" id="IPR035914">
    <property type="entry name" value="Sperma_CUB_dom_sf"/>
</dbReference>
<dbReference type="PANTHER" id="PTHR24251">
    <property type="entry name" value="OVOCHYMASE-RELATED"/>
    <property type="match status" value="1"/>
</dbReference>
<reference evidence="5" key="1">
    <citation type="journal article" date="2023" name="Insect Mol. Biol.">
        <title>Genome sequencing provides insights into the evolution of gene families encoding plant cell wall-degrading enzymes in longhorned beetles.</title>
        <authorList>
            <person name="Shin N.R."/>
            <person name="Okamura Y."/>
            <person name="Kirsch R."/>
            <person name="Pauchet Y."/>
        </authorList>
    </citation>
    <scope>NUCLEOTIDE SEQUENCE</scope>
    <source>
        <strain evidence="5">RBIC_L_NR</strain>
    </source>
</reference>
<gene>
    <name evidence="5" type="ORF">NQ314_016752</name>
</gene>
<organism evidence="5 6">
    <name type="scientific">Rhamnusium bicolor</name>
    <dbReference type="NCBI Taxonomy" id="1586634"/>
    <lineage>
        <taxon>Eukaryota</taxon>
        <taxon>Metazoa</taxon>
        <taxon>Ecdysozoa</taxon>
        <taxon>Arthropoda</taxon>
        <taxon>Hexapoda</taxon>
        <taxon>Insecta</taxon>
        <taxon>Pterygota</taxon>
        <taxon>Neoptera</taxon>
        <taxon>Endopterygota</taxon>
        <taxon>Coleoptera</taxon>
        <taxon>Polyphaga</taxon>
        <taxon>Cucujiformia</taxon>
        <taxon>Chrysomeloidea</taxon>
        <taxon>Cerambycidae</taxon>
        <taxon>Lepturinae</taxon>
        <taxon>Rhagiini</taxon>
        <taxon>Rhamnusium</taxon>
    </lineage>
</organism>
<comment type="caution">
    <text evidence="3">Lacks conserved residue(s) required for the propagation of feature annotation.</text>
</comment>
<feature type="domain" description="CUB" evidence="4">
    <location>
        <begin position="61"/>
        <end position="112"/>
    </location>
</feature>
<evidence type="ECO:0000313" key="6">
    <source>
        <dbReference type="Proteomes" id="UP001162156"/>
    </source>
</evidence>
<proteinExistence type="predicted"/>
<dbReference type="Gene3D" id="2.60.120.290">
    <property type="entry name" value="Spermadhesin, CUB domain"/>
    <property type="match status" value="1"/>
</dbReference>
<sequence length="112" mass="12888">MFVKDNGPTGKELLKSCGYRIPNPVFSYTNKLYIKVHHNTTNVLLSRFDFSYTSTENGRGCGGLLYNYKGKFSSPLYPNEFRNESICIWEVRVPIGLQAVLKFTSKYPTQYK</sequence>
<dbReference type="InterPro" id="IPR000859">
    <property type="entry name" value="CUB_dom"/>
</dbReference>
<evidence type="ECO:0000256" key="3">
    <source>
        <dbReference type="PROSITE-ProRule" id="PRU00059"/>
    </source>
</evidence>
<dbReference type="PROSITE" id="PS01180">
    <property type="entry name" value="CUB"/>
    <property type="match status" value="1"/>
</dbReference>
<dbReference type="PANTHER" id="PTHR24251:SF37">
    <property type="entry name" value="CUB DOMAIN-CONTAINING PROTEIN"/>
    <property type="match status" value="1"/>
</dbReference>
<comment type="caution">
    <text evidence="5">The sequence shown here is derived from an EMBL/GenBank/DDBJ whole genome shotgun (WGS) entry which is preliminary data.</text>
</comment>
<protein>
    <recommendedName>
        <fullName evidence="4">CUB domain-containing protein</fullName>
    </recommendedName>
</protein>
<dbReference type="EMBL" id="JANEYF010004667">
    <property type="protein sequence ID" value="KAJ8930426.1"/>
    <property type="molecule type" value="Genomic_DNA"/>
</dbReference>
<dbReference type="AlphaFoldDB" id="A0AAV8WW70"/>